<organism evidence="1 2">
    <name type="scientific">Catenaria anguillulae PL171</name>
    <dbReference type="NCBI Taxonomy" id="765915"/>
    <lineage>
        <taxon>Eukaryota</taxon>
        <taxon>Fungi</taxon>
        <taxon>Fungi incertae sedis</taxon>
        <taxon>Blastocladiomycota</taxon>
        <taxon>Blastocladiomycetes</taxon>
        <taxon>Blastocladiales</taxon>
        <taxon>Catenariaceae</taxon>
        <taxon>Catenaria</taxon>
    </lineage>
</organism>
<comment type="caution">
    <text evidence="1">The sequence shown here is derived from an EMBL/GenBank/DDBJ whole genome shotgun (WGS) entry which is preliminary data.</text>
</comment>
<proteinExistence type="predicted"/>
<dbReference type="EMBL" id="MCFL01000008">
    <property type="protein sequence ID" value="ORZ38513.1"/>
    <property type="molecule type" value="Genomic_DNA"/>
</dbReference>
<dbReference type="PANTHER" id="PTHR46586">
    <property type="entry name" value="ANKYRIN REPEAT-CONTAINING PROTEIN"/>
    <property type="match status" value="1"/>
</dbReference>
<gene>
    <name evidence="1" type="ORF">BCR44DRAFT_1510888</name>
</gene>
<dbReference type="Gene3D" id="1.25.40.20">
    <property type="entry name" value="Ankyrin repeat-containing domain"/>
    <property type="match status" value="2"/>
</dbReference>
<sequence length="630" mass="69925">MTTPDPTPLSPLPTLPTHLVELILTWVPHLSEDHVPIYSVLNVLPQAIVPSVYASLVVNDLYLASGREPAVKSALVSLFADPALDGQAKTLLKHMRNTLSMTYLLDPIMFAITKAGNMKMFEHVMTLVDMDEICAESLLHHAARFGRLDVLKWWRKHGYSLGDLTRDAIEAAATAGHVAVLKWWHALAPPVELDFTDSSIVLDMVDNGQLAALKWFKASMDPALFVFTDEHWVLASERGHDAILTFAKSSRIALPDSSCVECIDKAAANGHVCVLDWWYKNVGRNKSLAYTVDAMDLASAGGHVHVLDWFSKSGLELRFTPAAVRLARAQGHNHVVQWWSQCRLYTSMAADFKMPLNALTKPETDFVMLCAFGFFDVLANTKMAAQPRSTLHRALDVACREGQVSILQLLGPRCDMSSHPNPVRLQQIAVEYNQPAALQWCLRNAVRGRRFSVGGWVPHIMSALKRGHIDVLEVLLAGDFLDWEQYGDKYVKAASSGGHVRSLEFLNVSVAATEKWDCDTIAFAFAAGAENGHVSVLNWLLQNGCDLSDTDIDWDWTVQIDKASASGHVGVLKWWSENGLDVSYTERALWGAIKNQHAPVIQWWIDSGLVVGEHMLEMLQSAIDSHENVR</sequence>
<name>A0A1Y2HXQ1_9FUNG</name>
<keyword evidence="2" id="KW-1185">Reference proteome</keyword>
<protein>
    <submittedName>
        <fullName evidence="1">Uncharacterized protein</fullName>
    </submittedName>
</protein>
<dbReference type="InterPro" id="IPR002110">
    <property type="entry name" value="Ankyrin_rpt"/>
</dbReference>
<evidence type="ECO:0000313" key="2">
    <source>
        <dbReference type="Proteomes" id="UP000193411"/>
    </source>
</evidence>
<dbReference type="InterPro" id="IPR036770">
    <property type="entry name" value="Ankyrin_rpt-contain_sf"/>
</dbReference>
<accession>A0A1Y2HXQ1</accession>
<dbReference type="SUPFAM" id="SSF48403">
    <property type="entry name" value="Ankyrin repeat"/>
    <property type="match status" value="1"/>
</dbReference>
<reference evidence="1 2" key="1">
    <citation type="submission" date="2016-07" db="EMBL/GenBank/DDBJ databases">
        <title>Pervasive Adenine N6-methylation of Active Genes in Fungi.</title>
        <authorList>
            <consortium name="DOE Joint Genome Institute"/>
            <person name="Mondo S.J."/>
            <person name="Dannebaum R.O."/>
            <person name="Kuo R.C."/>
            <person name="Labutti K."/>
            <person name="Haridas S."/>
            <person name="Kuo A."/>
            <person name="Salamov A."/>
            <person name="Ahrendt S.R."/>
            <person name="Lipzen A."/>
            <person name="Sullivan W."/>
            <person name="Andreopoulos W.B."/>
            <person name="Clum A."/>
            <person name="Lindquist E."/>
            <person name="Daum C."/>
            <person name="Ramamoorthy G.K."/>
            <person name="Gryganskyi A."/>
            <person name="Culley D."/>
            <person name="Magnuson J.K."/>
            <person name="James T.Y."/>
            <person name="O'Malley M.A."/>
            <person name="Stajich J.E."/>
            <person name="Spatafora J.W."/>
            <person name="Visel A."/>
            <person name="Grigoriev I.V."/>
        </authorList>
    </citation>
    <scope>NUCLEOTIDE SEQUENCE [LARGE SCALE GENOMIC DNA]</scope>
    <source>
        <strain evidence="1 2">PL171</strain>
    </source>
</reference>
<dbReference type="Proteomes" id="UP000193411">
    <property type="component" value="Unassembled WGS sequence"/>
</dbReference>
<dbReference type="STRING" id="765915.A0A1Y2HXQ1"/>
<dbReference type="InterPro" id="IPR052050">
    <property type="entry name" value="SecEffector_AnkRepeat"/>
</dbReference>
<dbReference type="Pfam" id="PF13637">
    <property type="entry name" value="Ank_4"/>
    <property type="match status" value="1"/>
</dbReference>
<dbReference type="PANTHER" id="PTHR46586:SF3">
    <property type="entry name" value="ANKYRIN REPEAT-CONTAINING PROTEIN"/>
    <property type="match status" value="1"/>
</dbReference>
<evidence type="ECO:0000313" key="1">
    <source>
        <dbReference type="EMBL" id="ORZ38513.1"/>
    </source>
</evidence>
<dbReference type="OrthoDB" id="10261302at2759"/>
<dbReference type="AlphaFoldDB" id="A0A1Y2HXQ1"/>